<feature type="transmembrane region" description="Helical" evidence="17">
    <location>
        <begin position="81"/>
        <end position="100"/>
    </location>
</feature>
<feature type="transmembrane region" description="Helical" evidence="17">
    <location>
        <begin position="364"/>
        <end position="383"/>
    </location>
</feature>
<evidence type="ECO:0000256" key="10">
    <source>
        <dbReference type="ARBA" id="ARBA00033270"/>
    </source>
</evidence>
<comment type="subcellular location">
    <subcellularLocation>
        <location evidence="1">Membrane</location>
        <topology evidence="1">Multi-pass membrane protein</topology>
    </subcellularLocation>
</comment>
<evidence type="ECO:0000256" key="17">
    <source>
        <dbReference type="SAM" id="Phobius"/>
    </source>
</evidence>
<dbReference type="GO" id="GO:0008955">
    <property type="term" value="F:peptidoglycan glycosyltransferase activity"/>
    <property type="evidence" value="ECO:0007669"/>
    <property type="project" value="UniProtKB-EC"/>
</dbReference>
<keyword evidence="3" id="KW-0808">Transferase</keyword>
<keyword evidence="7 17" id="KW-1133">Transmembrane helix</keyword>
<dbReference type="GO" id="GO:0008360">
    <property type="term" value="P:regulation of cell shape"/>
    <property type="evidence" value="ECO:0007669"/>
    <property type="project" value="UniProtKB-KW"/>
</dbReference>
<dbReference type="Pfam" id="PF01098">
    <property type="entry name" value="FTSW_RODA_SPOVE"/>
    <property type="match status" value="1"/>
</dbReference>
<dbReference type="AlphaFoldDB" id="A0A1T4P0L3"/>
<name>A0A1T4P0L3_9ENTE</name>
<dbReference type="GO" id="GO:0051301">
    <property type="term" value="P:cell division"/>
    <property type="evidence" value="ECO:0007669"/>
    <property type="project" value="UniProtKB-KW"/>
</dbReference>
<evidence type="ECO:0000256" key="9">
    <source>
        <dbReference type="ARBA" id="ARBA00032370"/>
    </source>
</evidence>
<dbReference type="Proteomes" id="UP000190328">
    <property type="component" value="Unassembled WGS sequence"/>
</dbReference>
<evidence type="ECO:0000256" key="14">
    <source>
        <dbReference type="ARBA" id="ARBA00044770"/>
    </source>
</evidence>
<evidence type="ECO:0000256" key="12">
    <source>
        <dbReference type="ARBA" id="ARBA00041185"/>
    </source>
</evidence>
<sequence>MNSPKKIHKSHFLDFSILLPYIFLVIIGLIMVYSSTSYGQLIAGKSPLQSVTMQAVWWGMSLVFIFLIYHMKVTIFTKKRLLNSLMLVVFCMLVYALLFGETINGAKGWIKLPVGGNLQPAEYLKILFVWFLSNLFAGNQDRIAQHRWQRFKQPLLILIVLLGLVVITPDMGNMVILSLTALAVMLASGISFRYAYLTIFGIILSGVAGMQLVVQTKGHIFPKKFAYIYGRFEAMADTFNPDVLRKSGLQLANSYYAMHNGGLFGLGLGNSVQKKGYLPEAHTDFIFAITIEELGLIFSIIILIVLFFMIARMFLVGIRAQKPFNAMMSIGFAVMLLMQTFVNLGGITGLIPSTGVTFPFLSQGGNSLFVLSVAVAFVLNVSADEARLRLEQQAEMEYFDRMQGYQGYN</sequence>
<protein>
    <recommendedName>
        <fullName evidence="12">Probable peptidoglycan glycosyltransferase FtsW</fullName>
        <ecNumber evidence="14">2.4.99.28</ecNumber>
    </recommendedName>
    <alternativeName>
        <fullName evidence="13">Cell division protein FtsW</fullName>
    </alternativeName>
    <alternativeName>
        <fullName evidence="10">Cell wall polymerase</fullName>
    </alternativeName>
    <alternativeName>
        <fullName evidence="9">Peptidoglycan polymerase</fullName>
    </alternativeName>
</protein>
<keyword evidence="5" id="KW-0133">Cell shape</keyword>
<keyword evidence="19" id="KW-1185">Reference proteome</keyword>
<dbReference type="GO" id="GO:0032153">
    <property type="term" value="C:cell division site"/>
    <property type="evidence" value="ECO:0007669"/>
    <property type="project" value="TreeGrafter"/>
</dbReference>
<evidence type="ECO:0000313" key="19">
    <source>
        <dbReference type="Proteomes" id="UP000190328"/>
    </source>
</evidence>
<evidence type="ECO:0000256" key="8">
    <source>
        <dbReference type="ARBA" id="ARBA00023136"/>
    </source>
</evidence>
<evidence type="ECO:0000256" key="13">
    <source>
        <dbReference type="ARBA" id="ARBA00041418"/>
    </source>
</evidence>
<dbReference type="EMBL" id="FUXI01000017">
    <property type="protein sequence ID" value="SJZ84786.1"/>
    <property type="molecule type" value="Genomic_DNA"/>
</dbReference>
<comment type="catalytic activity">
    <reaction evidence="15">
        <text>[GlcNAc-(1-&gt;4)-Mur2Ac(oyl-L-Ala-gamma-D-Glu-L-Lys-D-Ala-D-Ala)](n)-di-trans,octa-cis-undecaprenyl diphosphate + beta-D-GlcNAc-(1-&gt;4)-Mur2Ac(oyl-L-Ala-gamma-D-Glu-L-Lys-D-Ala-D-Ala)-di-trans,octa-cis-undecaprenyl diphosphate = [GlcNAc-(1-&gt;4)-Mur2Ac(oyl-L-Ala-gamma-D-Glu-L-Lys-D-Ala-D-Ala)](n+1)-di-trans,octa-cis-undecaprenyl diphosphate + di-trans,octa-cis-undecaprenyl diphosphate + H(+)</text>
        <dbReference type="Rhea" id="RHEA:23708"/>
        <dbReference type="Rhea" id="RHEA-COMP:9602"/>
        <dbReference type="Rhea" id="RHEA-COMP:9603"/>
        <dbReference type="ChEBI" id="CHEBI:15378"/>
        <dbReference type="ChEBI" id="CHEBI:58405"/>
        <dbReference type="ChEBI" id="CHEBI:60033"/>
        <dbReference type="ChEBI" id="CHEBI:78435"/>
        <dbReference type="EC" id="2.4.99.28"/>
    </reaction>
</comment>
<organism evidence="18 19">
    <name type="scientific">Pilibacter termitis</name>
    <dbReference type="NCBI Taxonomy" id="263852"/>
    <lineage>
        <taxon>Bacteria</taxon>
        <taxon>Bacillati</taxon>
        <taxon>Bacillota</taxon>
        <taxon>Bacilli</taxon>
        <taxon>Lactobacillales</taxon>
        <taxon>Enterococcaceae</taxon>
        <taxon>Pilibacter</taxon>
    </lineage>
</organism>
<evidence type="ECO:0000256" key="16">
    <source>
        <dbReference type="ARBA" id="ARBA00049966"/>
    </source>
</evidence>
<evidence type="ECO:0000256" key="3">
    <source>
        <dbReference type="ARBA" id="ARBA00022679"/>
    </source>
</evidence>
<dbReference type="STRING" id="263852.SAMN02745116_01602"/>
<evidence type="ECO:0000313" key="18">
    <source>
        <dbReference type="EMBL" id="SJZ84786.1"/>
    </source>
</evidence>
<dbReference type="RefSeq" id="WP_078807531.1">
    <property type="nucleotide sequence ID" value="NZ_FUXI01000017.1"/>
</dbReference>
<feature type="transmembrane region" description="Helical" evidence="17">
    <location>
        <begin position="51"/>
        <end position="69"/>
    </location>
</feature>
<dbReference type="GO" id="GO:0005886">
    <property type="term" value="C:plasma membrane"/>
    <property type="evidence" value="ECO:0007669"/>
    <property type="project" value="TreeGrafter"/>
</dbReference>
<feature type="transmembrane region" description="Helical" evidence="17">
    <location>
        <begin position="194"/>
        <end position="214"/>
    </location>
</feature>
<feature type="transmembrane region" description="Helical" evidence="17">
    <location>
        <begin position="158"/>
        <end position="188"/>
    </location>
</feature>
<dbReference type="PANTHER" id="PTHR30474">
    <property type="entry name" value="CELL CYCLE PROTEIN"/>
    <property type="match status" value="1"/>
</dbReference>
<gene>
    <name evidence="18" type="ORF">SAMN02745116_01602</name>
</gene>
<evidence type="ECO:0000256" key="15">
    <source>
        <dbReference type="ARBA" id="ARBA00049902"/>
    </source>
</evidence>
<comment type="function">
    <text evidence="16">Peptidoglycan polymerase that is essential for cell division.</text>
</comment>
<dbReference type="EC" id="2.4.99.28" evidence="14"/>
<evidence type="ECO:0000256" key="5">
    <source>
        <dbReference type="ARBA" id="ARBA00022960"/>
    </source>
</evidence>
<keyword evidence="6" id="KW-0573">Peptidoglycan synthesis</keyword>
<reference evidence="18 19" key="1">
    <citation type="submission" date="2017-02" db="EMBL/GenBank/DDBJ databases">
        <authorList>
            <person name="Peterson S.W."/>
        </authorList>
    </citation>
    <scope>NUCLEOTIDE SEQUENCE [LARGE SCALE GENOMIC DNA]</scope>
    <source>
        <strain evidence="18 19">ATCC BAA-1030</strain>
    </source>
</reference>
<dbReference type="GO" id="GO:0015648">
    <property type="term" value="F:lipid-linked peptidoglycan transporter activity"/>
    <property type="evidence" value="ECO:0007669"/>
    <property type="project" value="TreeGrafter"/>
</dbReference>
<accession>A0A1T4P0L3</accession>
<evidence type="ECO:0000256" key="2">
    <source>
        <dbReference type="ARBA" id="ARBA00022676"/>
    </source>
</evidence>
<keyword evidence="18" id="KW-0132">Cell division</keyword>
<proteinExistence type="inferred from homology"/>
<dbReference type="InterPro" id="IPR001182">
    <property type="entry name" value="FtsW/RodA"/>
</dbReference>
<feature type="transmembrane region" description="Helical" evidence="17">
    <location>
        <begin position="12"/>
        <end position="31"/>
    </location>
</feature>
<evidence type="ECO:0000256" key="4">
    <source>
        <dbReference type="ARBA" id="ARBA00022692"/>
    </source>
</evidence>
<keyword evidence="8 17" id="KW-0472">Membrane</keyword>
<keyword evidence="4 17" id="KW-0812">Transmembrane</keyword>
<dbReference type="PANTHER" id="PTHR30474:SF2">
    <property type="entry name" value="PEPTIDOGLYCAN GLYCOSYLTRANSFERASE FTSW-RELATED"/>
    <property type="match status" value="1"/>
</dbReference>
<dbReference type="GO" id="GO:0009252">
    <property type="term" value="P:peptidoglycan biosynthetic process"/>
    <property type="evidence" value="ECO:0007669"/>
    <property type="project" value="UniProtKB-KW"/>
</dbReference>
<feature type="transmembrane region" description="Helical" evidence="17">
    <location>
        <begin position="323"/>
        <end position="344"/>
    </location>
</feature>
<comment type="similarity">
    <text evidence="11">Belongs to the SEDS family. FtsW subfamily.</text>
</comment>
<evidence type="ECO:0000256" key="6">
    <source>
        <dbReference type="ARBA" id="ARBA00022984"/>
    </source>
</evidence>
<keyword evidence="2" id="KW-0328">Glycosyltransferase</keyword>
<evidence type="ECO:0000256" key="7">
    <source>
        <dbReference type="ARBA" id="ARBA00022989"/>
    </source>
</evidence>
<evidence type="ECO:0000256" key="11">
    <source>
        <dbReference type="ARBA" id="ARBA00038053"/>
    </source>
</evidence>
<feature type="transmembrane region" description="Helical" evidence="17">
    <location>
        <begin position="285"/>
        <end position="311"/>
    </location>
</feature>
<evidence type="ECO:0000256" key="1">
    <source>
        <dbReference type="ARBA" id="ARBA00004141"/>
    </source>
</evidence>
<keyword evidence="18" id="KW-0131">Cell cycle</keyword>
<dbReference type="OrthoDB" id="9812661at2"/>